<organism evidence="4 5">
    <name type="scientific">Philodulcilactobacillus myokoensis</name>
    <dbReference type="NCBI Taxonomy" id="2929573"/>
    <lineage>
        <taxon>Bacteria</taxon>
        <taxon>Bacillati</taxon>
        <taxon>Bacillota</taxon>
        <taxon>Bacilli</taxon>
        <taxon>Lactobacillales</taxon>
        <taxon>Lactobacillaceae</taxon>
        <taxon>Philodulcilactobacillus</taxon>
    </lineage>
</organism>
<accession>A0A9W6EUR6</accession>
<feature type="transmembrane region" description="Helical" evidence="2">
    <location>
        <begin position="168"/>
        <end position="185"/>
    </location>
</feature>
<dbReference type="InterPro" id="IPR003675">
    <property type="entry name" value="Rce1/LyrA-like_dom"/>
</dbReference>
<feature type="domain" description="CAAX prenyl protease 2/Lysostaphin resistance protein A-like" evidence="3">
    <location>
        <begin position="137"/>
        <end position="227"/>
    </location>
</feature>
<comment type="similarity">
    <text evidence="1">Belongs to the UPF0177 family.</text>
</comment>
<evidence type="ECO:0000313" key="5">
    <source>
        <dbReference type="Proteomes" id="UP001144204"/>
    </source>
</evidence>
<gene>
    <name evidence="4" type="ORF">WR164_15230</name>
</gene>
<protein>
    <submittedName>
        <fullName evidence="4">CAAX amino protease</fullName>
    </submittedName>
</protein>
<evidence type="ECO:0000256" key="2">
    <source>
        <dbReference type="SAM" id="Phobius"/>
    </source>
</evidence>
<feature type="transmembrane region" description="Helical" evidence="2">
    <location>
        <begin position="53"/>
        <end position="74"/>
    </location>
</feature>
<comment type="caution">
    <text evidence="4">The sequence shown here is derived from an EMBL/GenBank/DDBJ whole genome shotgun (WGS) entry which is preliminary data.</text>
</comment>
<feature type="transmembrane region" description="Helical" evidence="2">
    <location>
        <begin position="18"/>
        <end position="41"/>
    </location>
</feature>
<dbReference type="GO" id="GO:0006508">
    <property type="term" value="P:proteolysis"/>
    <property type="evidence" value="ECO:0007669"/>
    <property type="project" value="UniProtKB-KW"/>
</dbReference>
<dbReference type="PANTHER" id="PTHR36435">
    <property type="entry name" value="SLR1288 PROTEIN"/>
    <property type="match status" value="1"/>
</dbReference>
<dbReference type="GO" id="GO:0080120">
    <property type="term" value="P:CAAX-box protein maturation"/>
    <property type="evidence" value="ECO:0007669"/>
    <property type="project" value="UniProtKB-ARBA"/>
</dbReference>
<evidence type="ECO:0000256" key="1">
    <source>
        <dbReference type="ARBA" id="ARBA00009067"/>
    </source>
</evidence>
<keyword evidence="4" id="KW-0378">Hydrolase</keyword>
<dbReference type="Pfam" id="PF02517">
    <property type="entry name" value="Rce1-like"/>
    <property type="match status" value="1"/>
</dbReference>
<keyword evidence="4" id="KW-0645">Protease</keyword>
<dbReference type="RefSeq" id="WP_286137081.1">
    <property type="nucleotide sequence ID" value="NZ_BRPL01000004.1"/>
</dbReference>
<dbReference type="EMBL" id="BRPL01000004">
    <property type="protein sequence ID" value="GLB47544.1"/>
    <property type="molecule type" value="Genomic_DNA"/>
</dbReference>
<evidence type="ECO:0000313" key="4">
    <source>
        <dbReference type="EMBL" id="GLB47544.1"/>
    </source>
</evidence>
<reference evidence="4" key="2">
    <citation type="journal article" date="2023" name="PLoS ONE">
        <title>Philodulcilactobacillus myokoensis gen. nov., sp. nov., a fructophilic, acidophilic, and agar-phobic lactic acid bacterium isolated from fermented vegetable extracts.</title>
        <authorList>
            <person name="Kouya T."/>
            <person name="Ishiyama Y."/>
            <person name="Ohashi S."/>
            <person name="Kumakubo R."/>
            <person name="Yamazaki T."/>
            <person name="Otaki T."/>
        </authorList>
    </citation>
    <scope>NUCLEOTIDE SEQUENCE</scope>
    <source>
        <strain evidence="4">WR16-4</strain>
    </source>
</reference>
<proteinExistence type="inferred from homology"/>
<dbReference type="PANTHER" id="PTHR36435:SF1">
    <property type="entry name" value="CAAX AMINO TERMINAL PROTEASE FAMILY PROTEIN"/>
    <property type="match status" value="1"/>
</dbReference>
<dbReference type="AlphaFoldDB" id="A0A9W6EUR6"/>
<feature type="transmembrane region" description="Helical" evidence="2">
    <location>
        <begin position="136"/>
        <end position="156"/>
    </location>
</feature>
<dbReference type="InterPro" id="IPR052710">
    <property type="entry name" value="CAAX_protease"/>
</dbReference>
<keyword evidence="2" id="KW-0812">Transmembrane</keyword>
<sequence>MLLIFKNFSERLGQSTKFLLHVIVVIAITLIYSMNLAPTVIAVYKHYSILKSVLYVGFTFLILFGSFAAIYFAYKAWGRNHIGKLTKSQLKFSIKVWIVVFIINIVLSILDNVVYHTQTTANQSILNGIASNSDKVVLIFFILDLLLSPFVEEFIFRGFIMDVFFKENSFWMPIIVSSVFFALGHATGGDIFAFLTYFSMGAGLGYIYKKTGNIKASISMHFLQNALASLAMLLLLF</sequence>
<keyword evidence="5" id="KW-1185">Reference proteome</keyword>
<reference evidence="4" key="1">
    <citation type="submission" date="2022-07" db="EMBL/GenBank/DDBJ databases">
        <authorList>
            <person name="Kouya T."/>
            <person name="Ishiyama Y."/>
        </authorList>
    </citation>
    <scope>NUCLEOTIDE SEQUENCE</scope>
    <source>
        <strain evidence="4">WR16-4</strain>
    </source>
</reference>
<evidence type="ECO:0000259" key="3">
    <source>
        <dbReference type="Pfam" id="PF02517"/>
    </source>
</evidence>
<name>A0A9W6EUR6_9LACO</name>
<dbReference type="GO" id="GO:0004175">
    <property type="term" value="F:endopeptidase activity"/>
    <property type="evidence" value="ECO:0007669"/>
    <property type="project" value="UniProtKB-ARBA"/>
</dbReference>
<dbReference type="Proteomes" id="UP001144204">
    <property type="component" value="Unassembled WGS sequence"/>
</dbReference>
<feature type="transmembrane region" description="Helical" evidence="2">
    <location>
        <begin position="94"/>
        <end position="116"/>
    </location>
</feature>
<keyword evidence="2" id="KW-0472">Membrane</keyword>
<keyword evidence="2" id="KW-1133">Transmembrane helix</keyword>
<feature type="transmembrane region" description="Helical" evidence="2">
    <location>
        <begin position="191"/>
        <end position="208"/>
    </location>
</feature>